<proteinExistence type="predicted"/>
<dbReference type="Proteomes" id="UP000051952">
    <property type="component" value="Unassembled WGS sequence"/>
</dbReference>
<feature type="region of interest" description="Disordered" evidence="1">
    <location>
        <begin position="77"/>
        <end position="101"/>
    </location>
</feature>
<evidence type="ECO:0000256" key="1">
    <source>
        <dbReference type="SAM" id="MobiDB-lite"/>
    </source>
</evidence>
<evidence type="ECO:0000313" key="3">
    <source>
        <dbReference type="Proteomes" id="UP000051952"/>
    </source>
</evidence>
<reference evidence="3" key="1">
    <citation type="submission" date="2015-09" db="EMBL/GenBank/DDBJ databases">
        <authorList>
            <consortium name="Pathogen Informatics"/>
        </authorList>
    </citation>
    <scope>NUCLEOTIDE SEQUENCE [LARGE SCALE GENOMIC DNA]</scope>
    <source>
        <strain evidence="3">Lake Konstanz</strain>
    </source>
</reference>
<gene>
    <name evidence="2" type="ORF">BSAL_92155</name>
</gene>
<name>A0A0S4J4V4_BODSA</name>
<dbReference type="VEuPathDB" id="TriTrypDB:BSAL_92155"/>
<keyword evidence="3" id="KW-1185">Reference proteome</keyword>
<dbReference type="EMBL" id="CYKH01001264">
    <property type="protein sequence ID" value="CUG86243.1"/>
    <property type="molecule type" value="Genomic_DNA"/>
</dbReference>
<protein>
    <submittedName>
        <fullName evidence="2">Uncharacterized protein</fullName>
    </submittedName>
</protein>
<evidence type="ECO:0000313" key="2">
    <source>
        <dbReference type="EMBL" id="CUG86243.1"/>
    </source>
</evidence>
<sequence>MTTLGIPPGYYSQFNVSSCSIETAIFVDNATPHGPHLAASTTSPLISTSRAVDSFAASSATLVYDWRHVHHQFEIPCADDDSQQGTSRFPPASPRSGSRQQQLFEVVAPPPWKRNEATASTDGANPRKSIVDQHARHWQLDPIEVSNECRRSSTLRDHCELTSPERAATVISRAGGKELYMKKMKELFSTVA</sequence>
<accession>A0A0S4J4V4</accession>
<organism evidence="2 3">
    <name type="scientific">Bodo saltans</name>
    <name type="common">Flagellated protozoan</name>
    <dbReference type="NCBI Taxonomy" id="75058"/>
    <lineage>
        <taxon>Eukaryota</taxon>
        <taxon>Discoba</taxon>
        <taxon>Euglenozoa</taxon>
        <taxon>Kinetoplastea</taxon>
        <taxon>Metakinetoplastina</taxon>
        <taxon>Eubodonida</taxon>
        <taxon>Bodonidae</taxon>
        <taxon>Bodo</taxon>
    </lineage>
</organism>
<dbReference type="AlphaFoldDB" id="A0A0S4J4V4"/>